<dbReference type="GO" id="GO:0017056">
    <property type="term" value="F:structural constituent of nuclear pore"/>
    <property type="evidence" value="ECO:0007669"/>
    <property type="project" value="TreeGrafter"/>
</dbReference>
<evidence type="ECO:0000256" key="3">
    <source>
        <dbReference type="ARBA" id="ARBA00023242"/>
    </source>
</evidence>
<dbReference type="EMBL" id="MU404351">
    <property type="protein sequence ID" value="KAI1615991.1"/>
    <property type="molecule type" value="Genomic_DNA"/>
</dbReference>
<dbReference type="InterPro" id="IPR021717">
    <property type="entry name" value="Nucleoporin_Nup160"/>
</dbReference>
<proteinExistence type="predicted"/>
<feature type="domain" description="Nucleoporin nup120-like HEAT repeat" evidence="6">
    <location>
        <begin position="861"/>
        <end position="1033"/>
    </location>
</feature>
<dbReference type="Pfam" id="PF21486">
    <property type="entry name" value="NUP120_helical"/>
    <property type="match status" value="1"/>
</dbReference>
<comment type="subcellular location">
    <subcellularLocation>
        <location evidence="1">Nucleus</location>
    </subcellularLocation>
</comment>
<keyword evidence="8" id="KW-1185">Reference proteome</keyword>
<sequence length="1250" mass="140728">MLNLYTETAFEVTPATRAAVVHLQVPRKNGTYDRSKFSSSRQINARSFSKDERTFSNNVLASQSSIYFRQSKSYPRTFHWSVVNNGRTLQIQCADFSRSEADLKEAYSTLRFDFQEQIIPRGVTFADLDTSDEIHVFVCTDKNEIFNLRLPTSAFRDAQSLQAEDIKHWCKPLDSSSLDINAVHHLWANTPLELFISFTNGKLQRSTRRSIDGSWKHDIYDDKTWGASIRGIVSRRGLQTIDYGSTSLDLRTAQSMVTSPDGKFLFTVCLNHSLRVWNLLDGRVVASKDLLDTVRDPNDRTHLNPAEDAFIQIFKLPLQRFPVLLTYTPQDGGQFKFWDLKGGSTDPLVVEDKYPGQRLNAPDPDPSGNTIWSMVGFKLDPSNDFKPAQLWVLWRNHNYHQLYHCSFEFASIISSWKSNWVKCAPTSSSKNIAPDLVRSGSDDPSSKWLEFFFYPGRYSEAGLETALSVFEEATAGKSTAAQKASSLRQRMCAIIAANVSLRKYEDSDLDFERFHVDTDAQWRNFYRIAENINESRNAPLALAYDAFSEMVWVTMTGKCCAVRECSKIELLQQNELGDIEDLEDVAARTWQHRKVSAEDGESFANLAVLISAARNFRESLSADFANDLEVAIEEDMSIGAEYVTPTRIFEIYESIGFTESVSNEVFERLESELTPVGGLSSLNDELFLGVLELLAGKTKRAKSALRDTLFASLLISAGTRDLLTAQRQLLMDLLALAIFVEGELNQEEVKMTSFNASELYYHIGPLLRLCDRNLWLASHWRLTPLEILGADGQPNAARRPSTSSPESDRFVTIFEDTLSKAVRPQPAIDRPLLYLITEQLTEIDDWASGKDTIDTEDGAVYLQCDLLKQDELHLATDFLKFQPSTPWSSYVKGRLALATGEHEMAVVYFKKASYGLACGKAVGNLVALSAGLLSMIEAESFNNGMPSYLHHVSTLFESASAYNGAAQFAHLTLQALQSDQKDPAPNFRSEVLSRLFNAELRLARFDCAYDALVELPDVALQRSSVTSLISTILNQQSSTLDAQGAVKTLQSLPWGMHPHLFRLMDHHLMSLAQKQTSAGVPSSGWLTSDDNLDYLGIIYALRVAQKNYRGVLTLLCDRLRLVRRSGRARHDPQARSLRHVLLSLINMMACVAPEEAYVLVDAEVDDKARPGQKADESQMNGDVKPQKRRRIIITLEDLRKEYQQTLDRCSRIERGDFDFEVDGETDDDDEVLADRSRLNMSLHNGNAMDF</sequence>
<dbReference type="SUPFAM" id="SSF50969">
    <property type="entry name" value="YVTN repeat-like/Quinoprotein amine dehydrogenase"/>
    <property type="match status" value="1"/>
</dbReference>
<dbReference type="Proteomes" id="UP001203852">
    <property type="component" value="Unassembled WGS sequence"/>
</dbReference>
<dbReference type="PANTHER" id="PTHR21286">
    <property type="entry name" value="NUCLEAR PORE COMPLEX PROTEIN NUP160"/>
    <property type="match status" value="1"/>
</dbReference>
<feature type="domain" description="Nucleoporin Nup120 helical" evidence="5">
    <location>
        <begin position="633"/>
        <end position="761"/>
    </location>
</feature>
<dbReference type="Pfam" id="PF23300">
    <property type="entry name" value="HEAT_Nup120"/>
    <property type="match status" value="1"/>
</dbReference>
<dbReference type="InterPro" id="IPR048884">
    <property type="entry name" value="Nup120_helical"/>
</dbReference>
<dbReference type="PANTHER" id="PTHR21286:SF0">
    <property type="entry name" value="NUCLEAR PORE COMPLEX PROTEIN NUP160"/>
    <property type="match status" value="1"/>
</dbReference>
<evidence type="ECO:0000313" key="8">
    <source>
        <dbReference type="Proteomes" id="UP001203852"/>
    </source>
</evidence>
<evidence type="ECO:0000256" key="2">
    <source>
        <dbReference type="ARBA" id="ARBA00022448"/>
    </source>
</evidence>
<keyword evidence="2" id="KW-0813">Transport</keyword>
<dbReference type="GO" id="GO:0005643">
    <property type="term" value="C:nuclear pore"/>
    <property type="evidence" value="ECO:0007669"/>
    <property type="project" value="UniProtKB-ARBA"/>
</dbReference>
<evidence type="ECO:0000259" key="4">
    <source>
        <dbReference type="Pfam" id="PF11715"/>
    </source>
</evidence>
<accession>A0AAN6E156</accession>
<dbReference type="InterPro" id="IPR011044">
    <property type="entry name" value="Quino_amine_DH_bsu"/>
</dbReference>
<evidence type="ECO:0000256" key="1">
    <source>
        <dbReference type="ARBA" id="ARBA00004123"/>
    </source>
</evidence>
<evidence type="ECO:0000313" key="7">
    <source>
        <dbReference type="EMBL" id="KAI1615991.1"/>
    </source>
</evidence>
<organism evidence="7 8">
    <name type="scientific">Exophiala viscosa</name>
    <dbReference type="NCBI Taxonomy" id="2486360"/>
    <lineage>
        <taxon>Eukaryota</taxon>
        <taxon>Fungi</taxon>
        <taxon>Dikarya</taxon>
        <taxon>Ascomycota</taxon>
        <taxon>Pezizomycotina</taxon>
        <taxon>Eurotiomycetes</taxon>
        <taxon>Chaetothyriomycetidae</taxon>
        <taxon>Chaetothyriales</taxon>
        <taxon>Herpotrichiellaceae</taxon>
        <taxon>Exophiala</taxon>
    </lineage>
</organism>
<evidence type="ECO:0000259" key="6">
    <source>
        <dbReference type="Pfam" id="PF23300"/>
    </source>
</evidence>
<dbReference type="InterPro" id="IPR059141">
    <property type="entry name" value="Beta-prop_Nup120_160"/>
</dbReference>
<dbReference type="AlphaFoldDB" id="A0AAN6E156"/>
<evidence type="ECO:0000259" key="5">
    <source>
        <dbReference type="Pfam" id="PF21486"/>
    </source>
</evidence>
<dbReference type="Pfam" id="PF11715">
    <property type="entry name" value="Beta-prop_Nup120_160"/>
    <property type="match status" value="1"/>
</dbReference>
<gene>
    <name evidence="7" type="ORF">EDD36DRAFT_120169</name>
</gene>
<keyword evidence="3" id="KW-0539">Nucleus</keyword>
<comment type="caution">
    <text evidence="7">The sequence shown here is derived from an EMBL/GenBank/DDBJ whole genome shotgun (WGS) entry which is preliminary data.</text>
</comment>
<reference evidence="7" key="1">
    <citation type="journal article" date="2022" name="bioRxiv">
        <title>Deciphering the potential niche of two novel black yeast fungi from a biological soil crust based on their genomes, phenotypes, and melanin regulation.</title>
        <authorList>
            <consortium name="DOE Joint Genome Institute"/>
            <person name="Carr E.C."/>
            <person name="Barton Q."/>
            <person name="Grambo S."/>
            <person name="Sullivan M."/>
            <person name="Renfro C.M."/>
            <person name="Kuo A."/>
            <person name="Pangilinan J."/>
            <person name="Lipzen A."/>
            <person name="Keymanesh K."/>
            <person name="Savage E."/>
            <person name="Barry K."/>
            <person name="Grigoriev I.V."/>
            <person name="Riekhof W.R."/>
            <person name="Harris S.S."/>
        </authorList>
    </citation>
    <scope>NUCLEOTIDE SEQUENCE</scope>
    <source>
        <strain evidence="7">JF 03-4F</strain>
    </source>
</reference>
<protein>
    <submittedName>
        <fullName evidence="7">Nucleoporin Nup120/160-domain-containing protein</fullName>
    </submittedName>
</protein>
<dbReference type="InterPro" id="IPR056548">
    <property type="entry name" value="HEAT_Nup120"/>
</dbReference>
<feature type="domain" description="Nucleoporin Nup120/160 beta-propeller" evidence="4">
    <location>
        <begin position="76"/>
        <end position="569"/>
    </location>
</feature>
<name>A0AAN6E156_9EURO</name>